<dbReference type="Proteomes" id="UP000188993">
    <property type="component" value="Chromosome"/>
</dbReference>
<keyword evidence="5" id="KW-0653">Protein transport</keyword>
<evidence type="ECO:0000256" key="6">
    <source>
        <dbReference type="ARBA" id="ARBA00023225"/>
    </source>
</evidence>
<accession>A0A1S6IRM2</accession>
<evidence type="ECO:0000256" key="3">
    <source>
        <dbReference type="ARBA" id="ARBA00022448"/>
    </source>
</evidence>
<comment type="similarity">
    <text evidence="2">Belongs to the FliH family.</text>
</comment>
<dbReference type="InterPro" id="IPR018035">
    <property type="entry name" value="Flagellar_FliH/T3SS_HrpE"/>
</dbReference>
<dbReference type="InterPro" id="IPR051472">
    <property type="entry name" value="T3SS_Stator/FliH"/>
</dbReference>
<dbReference type="AlphaFoldDB" id="A0A1S6IRM2"/>
<reference evidence="8 9" key="1">
    <citation type="journal article" date="2014" name="Int. J. Syst. Evol. Microbiol.">
        <title>Jeotgalibaca dankookensis gen. nov., sp. nov., a member of the family Carnobacteriaceae, isolated from seujeot (Korean traditional food).</title>
        <authorList>
            <person name="Lee D.G."/>
            <person name="Trujillo M.E."/>
            <person name="Kang H."/>
            <person name="Ahn T.Y."/>
        </authorList>
    </citation>
    <scope>NUCLEOTIDE SEQUENCE [LARGE SCALE GENOMIC DNA]</scope>
    <source>
        <strain evidence="8 9">EX-07</strain>
    </source>
</reference>
<evidence type="ECO:0000313" key="9">
    <source>
        <dbReference type="Proteomes" id="UP000188993"/>
    </source>
</evidence>
<evidence type="ECO:0000256" key="4">
    <source>
        <dbReference type="ARBA" id="ARBA00022795"/>
    </source>
</evidence>
<gene>
    <name evidence="8" type="ORF">BW727_101873</name>
</gene>
<dbReference type="GO" id="GO:0005829">
    <property type="term" value="C:cytosol"/>
    <property type="evidence" value="ECO:0007669"/>
    <property type="project" value="TreeGrafter"/>
</dbReference>
<dbReference type="RefSeq" id="WP_062467797.1">
    <property type="nucleotide sequence ID" value="NZ_BBYN01000003.1"/>
</dbReference>
<dbReference type="PANTHER" id="PTHR34982:SF1">
    <property type="entry name" value="FLAGELLAR ASSEMBLY PROTEIN FLIH"/>
    <property type="match status" value="1"/>
</dbReference>
<dbReference type="KEGG" id="jda:BW727_101873"/>
<dbReference type="EMBL" id="CP019728">
    <property type="protein sequence ID" value="AQS54197.1"/>
    <property type="molecule type" value="Genomic_DNA"/>
</dbReference>
<dbReference type="OrthoDB" id="2199517at2"/>
<evidence type="ECO:0000256" key="2">
    <source>
        <dbReference type="ARBA" id="ARBA00006602"/>
    </source>
</evidence>
<keyword evidence="3" id="KW-0813">Transport</keyword>
<dbReference type="Pfam" id="PF02108">
    <property type="entry name" value="FliH"/>
    <property type="match status" value="1"/>
</dbReference>
<comment type="function">
    <text evidence="1">Needed for flagellar regrowth and assembly.</text>
</comment>
<evidence type="ECO:0000256" key="1">
    <source>
        <dbReference type="ARBA" id="ARBA00003041"/>
    </source>
</evidence>
<name>A0A1S6IRM2_9LACT</name>
<dbReference type="GO" id="GO:0015031">
    <property type="term" value="P:protein transport"/>
    <property type="evidence" value="ECO:0007669"/>
    <property type="project" value="UniProtKB-KW"/>
</dbReference>
<evidence type="ECO:0000256" key="5">
    <source>
        <dbReference type="ARBA" id="ARBA00022927"/>
    </source>
</evidence>
<organism evidence="8 9">
    <name type="scientific">Jeotgalibaca dankookensis</name>
    <dbReference type="NCBI Taxonomy" id="708126"/>
    <lineage>
        <taxon>Bacteria</taxon>
        <taxon>Bacillati</taxon>
        <taxon>Bacillota</taxon>
        <taxon>Bacilli</taxon>
        <taxon>Lactobacillales</taxon>
        <taxon>Carnobacteriaceae</taxon>
        <taxon>Jeotgalibaca</taxon>
    </lineage>
</organism>
<protein>
    <recommendedName>
        <fullName evidence="7">Flagellar assembly protein FliH/Type III secretion system HrpE domain-containing protein</fullName>
    </recommendedName>
</protein>
<dbReference type="GO" id="GO:0044781">
    <property type="term" value="P:bacterial-type flagellum organization"/>
    <property type="evidence" value="ECO:0007669"/>
    <property type="project" value="UniProtKB-KW"/>
</dbReference>
<evidence type="ECO:0000259" key="7">
    <source>
        <dbReference type="Pfam" id="PF02108"/>
    </source>
</evidence>
<sequence length="256" mass="29499">MQLFHKIIKAEESVSDSVKALVQTDFQVDSVSVAPPATLEKDVYYEEKQAAARYMEDAQASSMVLLQKAQSEADEIRFLAQEEGFQEGEKKGQKEGFQAGYQRGIEKAHQESREIKESVQQMLKDASREVLAFYEDKRLEIINLAAQMAEKIVHEKIDSSDDKILTLLYPVLNQMEQENKFVTLTVKPELEEFMKEKVKELEIKFPLYRFAILLDAHLEEHGCIVESSHVIIDLQVKQQLETMVRELEEVPVIEYV</sequence>
<dbReference type="PANTHER" id="PTHR34982">
    <property type="entry name" value="YOP PROTEINS TRANSLOCATION PROTEIN L"/>
    <property type="match status" value="1"/>
</dbReference>
<evidence type="ECO:0000313" key="8">
    <source>
        <dbReference type="EMBL" id="AQS54197.1"/>
    </source>
</evidence>
<keyword evidence="9" id="KW-1185">Reference proteome</keyword>
<keyword evidence="4" id="KW-1005">Bacterial flagellum biogenesis</keyword>
<feature type="domain" description="Flagellar assembly protein FliH/Type III secretion system HrpE" evidence="7">
    <location>
        <begin position="115"/>
        <end position="242"/>
    </location>
</feature>
<dbReference type="STRING" id="708126.BW727_101873"/>
<keyword evidence="6" id="KW-1006">Bacterial flagellum protein export</keyword>
<proteinExistence type="inferred from homology"/>